<keyword evidence="7" id="KW-0906">Nuclear pore complex</keyword>
<feature type="compositionally biased region" description="Low complexity" evidence="11">
    <location>
        <begin position="153"/>
        <end position="170"/>
    </location>
</feature>
<evidence type="ECO:0000256" key="8">
    <source>
        <dbReference type="ARBA" id="ARBA00023242"/>
    </source>
</evidence>
<feature type="compositionally biased region" description="Pro residues" evidence="11">
    <location>
        <begin position="215"/>
        <end position="240"/>
    </location>
</feature>
<feature type="region of interest" description="Disordered" evidence="11">
    <location>
        <begin position="1"/>
        <end position="61"/>
    </location>
</feature>
<organism evidence="12 13">
    <name type="scientific">Geosmithia morbida</name>
    <dbReference type="NCBI Taxonomy" id="1094350"/>
    <lineage>
        <taxon>Eukaryota</taxon>
        <taxon>Fungi</taxon>
        <taxon>Dikarya</taxon>
        <taxon>Ascomycota</taxon>
        <taxon>Pezizomycotina</taxon>
        <taxon>Sordariomycetes</taxon>
        <taxon>Hypocreomycetidae</taxon>
        <taxon>Hypocreales</taxon>
        <taxon>Bionectriaceae</taxon>
        <taxon>Geosmithia</taxon>
    </lineage>
</organism>
<keyword evidence="4" id="KW-0509">mRNA transport</keyword>
<evidence type="ECO:0000256" key="3">
    <source>
        <dbReference type="ARBA" id="ARBA00022448"/>
    </source>
</evidence>
<dbReference type="GO" id="GO:0031369">
    <property type="term" value="F:translation initiation factor binding"/>
    <property type="evidence" value="ECO:0007669"/>
    <property type="project" value="TreeGrafter"/>
</dbReference>
<evidence type="ECO:0000256" key="10">
    <source>
        <dbReference type="ARBA" id="ARBA00029983"/>
    </source>
</evidence>
<dbReference type="Pfam" id="PF07817">
    <property type="entry name" value="GLE1"/>
    <property type="match status" value="1"/>
</dbReference>
<dbReference type="PANTHER" id="PTHR12960">
    <property type="entry name" value="GLE-1-RELATED"/>
    <property type="match status" value="1"/>
</dbReference>
<dbReference type="GO" id="GO:0005737">
    <property type="term" value="C:cytoplasm"/>
    <property type="evidence" value="ECO:0007669"/>
    <property type="project" value="TreeGrafter"/>
</dbReference>
<keyword evidence="6" id="KW-0811">Translocation</keyword>
<dbReference type="Proteomes" id="UP000749293">
    <property type="component" value="Unassembled WGS sequence"/>
</dbReference>
<dbReference type="InterPro" id="IPR012476">
    <property type="entry name" value="GLE1"/>
</dbReference>
<evidence type="ECO:0000256" key="6">
    <source>
        <dbReference type="ARBA" id="ARBA00023010"/>
    </source>
</evidence>
<evidence type="ECO:0000256" key="4">
    <source>
        <dbReference type="ARBA" id="ARBA00022816"/>
    </source>
</evidence>
<accession>A0A9P5D241</accession>
<dbReference type="GO" id="GO:0000822">
    <property type="term" value="F:inositol hexakisphosphate binding"/>
    <property type="evidence" value="ECO:0007669"/>
    <property type="project" value="TreeGrafter"/>
</dbReference>
<keyword evidence="13" id="KW-1185">Reference proteome</keyword>
<feature type="compositionally biased region" description="Low complexity" evidence="11">
    <location>
        <begin position="177"/>
        <end position="192"/>
    </location>
</feature>
<evidence type="ECO:0000256" key="9">
    <source>
        <dbReference type="ARBA" id="ARBA00026227"/>
    </source>
</evidence>
<name>A0A9P5D241_9HYPO</name>
<evidence type="ECO:0000313" key="13">
    <source>
        <dbReference type="Proteomes" id="UP000749293"/>
    </source>
</evidence>
<dbReference type="RefSeq" id="XP_035319092.1">
    <property type="nucleotide sequence ID" value="XM_035464854.1"/>
</dbReference>
<reference evidence="12" key="1">
    <citation type="submission" date="2020-03" db="EMBL/GenBank/DDBJ databases">
        <title>Site-based positive gene gene selection in Geosmithia morbida across the United States reveals a broad range of putative effectors and factors for local host and environmental adapation.</title>
        <authorList>
            <person name="Onufrak A."/>
            <person name="Murdoch R.W."/>
            <person name="Gazis R."/>
            <person name="Huff M."/>
            <person name="Staton M."/>
            <person name="Klingeman W."/>
            <person name="Hadziabdic D."/>
        </authorList>
    </citation>
    <scope>NUCLEOTIDE SEQUENCE</scope>
    <source>
        <strain evidence="12">1262</strain>
    </source>
</reference>
<feature type="region of interest" description="Disordered" evidence="11">
    <location>
        <begin position="104"/>
        <end position="245"/>
    </location>
</feature>
<feature type="compositionally biased region" description="Basic and acidic residues" evidence="11">
    <location>
        <begin position="37"/>
        <end position="61"/>
    </location>
</feature>
<keyword evidence="3" id="KW-0813">Transport</keyword>
<evidence type="ECO:0000256" key="11">
    <source>
        <dbReference type="SAM" id="MobiDB-lite"/>
    </source>
</evidence>
<feature type="compositionally biased region" description="Polar residues" evidence="11">
    <location>
        <begin position="20"/>
        <end position="33"/>
    </location>
</feature>
<comment type="caution">
    <text evidence="12">The sequence shown here is derived from an EMBL/GenBank/DDBJ whole genome shotgun (WGS) entry which is preliminary data.</text>
</comment>
<dbReference type="EMBL" id="JAANYQ010000016">
    <property type="protein sequence ID" value="KAF4120440.1"/>
    <property type="molecule type" value="Genomic_DNA"/>
</dbReference>
<evidence type="ECO:0000256" key="7">
    <source>
        <dbReference type="ARBA" id="ARBA00023132"/>
    </source>
</evidence>
<dbReference type="PANTHER" id="PTHR12960:SF0">
    <property type="entry name" value="MRNA EXPORT FACTOR GLE1"/>
    <property type="match status" value="1"/>
</dbReference>
<evidence type="ECO:0000313" key="12">
    <source>
        <dbReference type="EMBL" id="KAF4120440.1"/>
    </source>
</evidence>
<dbReference type="GeneID" id="55969106"/>
<proteinExistence type="inferred from homology"/>
<evidence type="ECO:0000256" key="5">
    <source>
        <dbReference type="ARBA" id="ARBA00022927"/>
    </source>
</evidence>
<protein>
    <recommendedName>
        <fullName evidence="9">mRNA export factor GLE1</fullName>
    </recommendedName>
    <alternativeName>
        <fullName evidence="10">Nucleoporin GLE1</fullName>
    </alternativeName>
</protein>
<gene>
    <name evidence="12" type="ORF">GMORB2_2876</name>
</gene>
<dbReference type="GO" id="GO:0005543">
    <property type="term" value="F:phospholipid binding"/>
    <property type="evidence" value="ECO:0007669"/>
    <property type="project" value="TreeGrafter"/>
</dbReference>
<dbReference type="OrthoDB" id="420884at2759"/>
<comment type="similarity">
    <text evidence="2">Belongs to the GLE1 family.</text>
</comment>
<dbReference type="GO" id="GO:0044614">
    <property type="term" value="C:nuclear pore cytoplasmic filaments"/>
    <property type="evidence" value="ECO:0007669"/>
    <property type="project" value="TreeGrafter"/>
</dbReference>
<dbReference type="Gene3D" id="1.25.40.510">
    <property type="entry name" value="GLE1-like"/>
    <property type="match status" value="1"/>
</dbReference>
<dbReference type="InterPro" id="IPR038506">
    <property type="entry name" value="GLE1-like_sf"/>
</dbReference>
<dbReference type="GO" id="GO:0015031">
    <property type="term" value="P:protein transport"/>
    <property type="evidence" value="ECO:0007669"/>
    <property type="project" value="UniProtKB-KW"/>
</dbReference>
<comment type="subcellular location">
    <subcellularLocation>
        <location evidence="1">Nucleus</location>
        <location evidence="1">Nuclear pore complex</location>
    </subcellularLocation>
</comment>
<dbReference type="AlphaFoldDB" id="A0A9P5D241"/>
<evidence type="ECO:0000256" key="1">
    <source>
        <dbReference type="ARBA" id="ARBA00004567"/>
    </source>
</evidence>
<keyword evidence="8" id="KW-0539">Nucleus</keyword>
<sequence>MDHRSPPLARSSPLARRSQSDLSSPGQNQQRSFLSRFLDEPRNSEYSHRDALAAARAEHERVRETAVRVYHLYELQEERNRIAEEERKERERLRAEAEIAAEERRLQELRAKSIPKPAPLPPPPASPAPAPTSTTPSTTPAHAPSLKLETKAEAPSPAAPSVATPQPASSLLDNKTPQQQQQQQQQQQSEPSSAPPKQPEAPKTPFSLLNGTTPAPVPTPAPAPAAKPAAPVPTPGPPKEQQPIRSRTAERYLQIHQELKKLRKNIVTESKVPGSPMKGKLGTFRREIRVAIGQLTTGKGANTQPINKITDILREAVQNKVASPPIDPRPFMLEEPASKGGEAATMPALFIYLLNVCAKGIVNQFINEGGANPKSTDPVGVFAAHIFSHKEFQWRGAPLVDILMAKMRVSCPVLFGVRADDKTHRGRAALGWKKDGPAWVSEQSHNDRMTGLGAGFASLSLRDFSKSSKSNPYPPTHYWMALAAIVNTPAGQASNTQCAVLRAMIDGHHQRFLNFYGNAALAALRLALVDFPNKAPESSPAAGSLRALTEVLRGEGLLLS</sequence>
<dbReference type="GO" id="GO:0016973">
    <property type="term" value="P:poly(A)+ mRNA export from nucleus"/>
    <property type="evidence" value="ECO:0007669"/>
    <property type="project" value="InterPro"/>
</dbReference>
<feature type="compositionally biased region" description="Low complexity" evidence="11">
    <location>
        <begin position="131"/>
        <end position="145"/>
    </location>
</feature>
<feature type="compositionally biased region" description="Pro residues" evidence="11">
    <location>
        <begin position="116"/>
        <end position="130"/>
    </location>
</feature>
<evidence type="ECO:0000256" key="2">
    <source>
        <dbReference type="ARBA" id="ARBA00011056"/>
    </source>
</evidence>
<keyword evidence="5" id="KW-0653">Protein transport</keyword>